<dbReference type="EMBL" id="RJSF01000019">
    <property type="protein sequence ID" value="RNM15932.1"/>
    <property type="molecule type" value="Genomic_DNA"/>
</dbReference>
<evidence type="ECO:0000256" key="1">
    <source>
        <dbReference type="SAM" id="MobiDB-lite"/>
    </source>
</evidence>
<name>A0A3N0GUW9_9ACTN</name>
<keyword evidence="2" id="KW-0812">Transmembrane</keyword>
<dbReference type="Proteomes" id="UP000279994">
    <property type="component" value="Unassembled WGS sequence"/>
</dbReference>
<dbReference type="Pfam" id="PF13828">
    <property type="entry name" value="DUF4190"/>
    <property type="match status" value="1"/>
</dbReference>
<feature type="compositionally biased region" description="Pro residues" evidence="1">
    <location>
        <begin position="1"/>
        <end position="15"/>
    </location>
</feature>
<reference evidence="4 5" key="1">
    <citation type="submission" date="2018-11" db="EMBL/GenBank/DDBJ databases">
        <authorList>
            <person name="Li F."/>
        </authorList>
    </citation>
    <scope>NUCLEOTIDE SEQUENCE [LARGE SCALE GENOMIC DNA]</scope>
    <source>
        <strain evidence="4 5">Gsoil 818</strain>
    </source>
</reference>
<feature type="transmembrane region" description="Helical" evidence="2">
    <location>
        <begin position="79"/>
        <end position="106"/>
    </location>
</feature>
<feature type="domain" description="DUF4190" evidence="3">
    <location>
        <begin position="33"/>
        <end position="95"/>
    </location>
</feature>
<sequence length="132" mass="13066">MSELPPNPPPPPPSSPYAGGPATPGPPASSGNAVTALVLGILGVVMCGPFTAVPAIVVGRKAMREIDDAQGRLGGRGMAQAGFVLGIVGTVLGALALLLFLGLFALGAVVSNGFSQSCDTVQSDTSTFQSCD</sequence>
<dbReference type="AlphaFoldDB" id="A0A3N0GUW9"/>
<dbReference type="OrthoDB" id="3733716at2"/>
<protein>
    <submittedName>
        <fullName evidence="4">DUF4190 domain-containing protein</fullName>
    </submittedName>
</protein>
<comment type="caution">
    <text evidence="4">The sequence shown here is derived from an EMBL/GenBank/DDBJ whole genome shotgun (WGS) entry which is preliminary data.</text>
</comment>
<evidence type="ECO:0000313" key="5">
    <source>
        <dbReference type="Proteomes" id="UP000279994"/>
    </source>
</evidence>
<evidence type="ECO:0000313" key="4">
    <source>
        <dbReference type="EMBL" id="RNM15932.1"/>
    </source>
</evidence>
<keyword evidence="2" id="KW-0472">Membrane</keyword>
<accession>A0A3N0GUW9</accession>
<feature type="transmembrane region" description="Helical" evidence="2">
    <location>
        <begin position="33"/>
        <end position="58"/>
    </location>
</feature>
<proteinExistence type="predicted"/>
<dbReference type="RefSeq" id="WP_123222186.1">
    <property type="nucleotide sequence ID" value="NZ_RJSF01000019.1"/>
</dbReference>
<dbReference type="InterPro" id="IPR025241">
    <property type="entry name" value="DUF4190"/>
</dbReference>
<keyword evidence="2" id="KW-1133">Transmembrane helix</keyword>
<organism evidence="4 5">
    <name type="scientific">Nocardioides pocheonensis</name>
    <dbReference type="NCBI Taxonomy" id="661485"/>
    <lineage>
        <taxon>Bacteria</taxon>
        <taxon>Bacillati</taxon>
        <taxon>Actinomycetota</taxon>
        <taxon>Actinomycetes</taxon>
        <taxon>Propionibacteriales</taxon>
        <taxon>Nocardioidaceae</taxon>
        <taxon>Nocardioides</taxon>
    </lineage>
</organism>
<gene>
    <name evidence="4" type="ORF">EFL26_07125</name>
</gene>
<evidence type="ECO:0000256" key="2">
    <source>
        <dbReference type="SAM" id="Phobius"/>
    </source>
</evidence>
<evidence type="ECO:0000259" key="3">
    <source>
        <dbReference type="Pfam" id="PF13828"/>
    </source>
</evidence>
<feature type="region of interest" description="Disordered" evidence="1">
    <location>
        <begin position="1"/>
        <end position="29"/>
    </location>
</feature>
<keyword evidence="5" id="KW-1185">Reference proteome</keyword>